<dbReference type="RefSeq" id="WP_101882566.1">
    <property type="nucleotide sequence ID" value="NZ_NIHW01000023.1"/>
</dbReference>
<name>A0A2N5PYY2_MEDGN</name>
<reference evidence="2 3" key="1">
    <citation type="journal article" date="2017" name="Genome Med.">
        <title>A novel Ruminococcus gnavus clade enriched in inflammatory bowel disease patients.</title>
        <authorList>
            <person name="Hall A.B."/>
            <person name="Yassour M."/>
            <person name="Sauk J."/>
            <person name="Garner A."/>
            <person name="Jiang X."/>
            <person name="Arthur T."/>
            <person name="Lagoudas G.K."/>
            <person name="Vatanen T."/>
            <person name="Fornelos N."/>
            <person name="Wilson R."/>
            <person name="Bertha M."/>
            <person name="Cohen M."/>
            <person name="Garber J."/>
            <person name="Khalili H."/>
            <person name="Gevers D."/>
            <person name="Ananthakrishnan A.N."/>
            <person name="Kugathasan S."/>
            <person name="Lander E.S."/>
            <person name="Blainey P."/>
            <person name="Vlamakis H."/>
            <person name="Xavier R.J."/>
            <person name="Huttenhower C."/>
        </authorList>
    </citation>
    <scope>NUCLEOTIDE SEQUENCE [LARGE SCALE GENOMIC DNA]</scope>
    <source>
        <strain evidence="2 3">RJX1128</strain>
    </source>
</reference>
<protein>
    <recommendedName>
        <fullName evidence="4">Mobilization protein</fullName>
    </recommendedName>
</protein>
<evidence type="ECO:0000313" key="2">
    <source>
        <dbReference type="EMBL" id="PLT85712.1"/>
    </source>
</evidence>
<accession>A0A2N5PYY2</accession>
<proteinExistence type="predicted"/>
<dbReference type="AlphaFoldDB" id="A0A2N5PYY2"/>
<dbReference type="Proteomes" id="UP000234840">
    <property type="component" value="Unassembled WGS sequence"/>
</dbReference>
<evidence type="ECO:0000256" key="1">
    <source>
        <dbReference type="SAM" id="Coils"/>
    </source>
</evidence>
<dbReference type="InterPro" id="IPR053842">
    <property type="entry name" value="NikA-like"/>
</dbReference>
<evidence type="ECO:0008006" key="4">
    <source>
        <dbReference type="Google" id="ProtNLM"/>
    </source>
</evidence>
<organism evidence="2 3">
    <name type="scientific">Mediterraneibacter gnavus</name>
    <name type="common">Ruminococcus gnavus</name>
    <dbReference type="NCBI Taxonomy" id="33038"/>
    <lineage>
        <taxon>Bacteria</taxon>
        <taxon>Bacillati</taxon>
        <taxon>Bacillota</taxon>
        <taxon>Clostridia</taxon>
        <taxon>Lachnospirales</taxon>
        <taxon>Lachnospiraceae</taxon>
        <taxon>Mediterraneibacter</taxon>
    </lineage>
</organism>
<keyword evidence="1" id="KW-0175">Coiled coil</keyword>
<dbReference type="Pfam" id="PF21983">
    <property type="entry name" value="NikA-like"/>
    <property type="match status" value="1"/>
</dbReference>
<sequence length="121" mass="14255">MSEKNMDKKNRWRNVTIAFRMSPEENEELDNRVKLCGYQTRQEYIIESVLYQKITAVGNPLMLVQFRKQLREIETELKRLNTLNDAGEELFTPIRTMLEILNGFAEGRNTDENKKDGQQSL</sequence>
<dbReference type="EMBL" id="NIHW01000023">
    <property type="protein sequence ID" value="PLT85712.1"/>
    <property type="molecule type" value="Genomic_DNA"/>
</dbReference>
<gene>
    <name evidence="2" type="ORF">CDL20_09500</name>
</gene>
<feature type="coiled-coil region" evidence="1">
    <location>
        <begin position="63"/>
        <end position="90"/>
    </location>
</feature>
<comment type="caution">
    <text evidence="2">The sequence shown here is derived from an EMBL/GenBank/DDBJ whole genome shotgun (WGS) entry which is preliminary data.</text>
</comment>
<evidence type="ECO:0000313" key="3">
    <source>
        <dbReference type="Proteomes" id="UP000234840"/>
    </source>
</evidence>